<keyword evidence="6 7" id="KW-0472">Membrane</keyword>
<feature type="transmembrane region" description="Helical" evidence="7">
    <location>
        <begin position="29"/>
        <end position="51"/>
    </location>
</feature>
<dbReference type="GO" id="GO:0044874">
    <property type="term" value="P:lipoprotein localization to outer membrane"/>
    <property type="evidence" value="ECO:0007669"/>
    <property type="project" value="TreeGrafter"/>
</dbReference>
<dbReference type="PANTHER" id="PTHR30489:SF0">
    <property type="entry name" value="LIPOPROTEIN-RELEASING SYSTEM TRANSMEMBRANE PROTEIN LOLE"/>
    <property type="match status" value="1"/>
</dbReference>
<dbReference type="Pfam" id="PF02687">
    <property type="entry name" value="FtsX"/>
    <property type="match status" value="1"/>
</dbReference>
<dbReference type="InterPro" id="IPR003838">
    <property type="entry name" value="ABC3_permease_C"/>
</dbReference>
<evidence type="ECO:0000256" key="2">
    <source>
        <dbReference type="ARBA" id="ARBA00005236"/>
    </source>
</evidence>
<evidence type="ECO:0000256" key="7">
    <source>
        <dbReference type="SAM" id="Phobius"/>
    </source>
</evidence>
<organism evidence="9 10">
    <name type="scientific">Desulfosarcina ovata subsp. ovata</name>
    <dbReference type="NCBI Taxonomy" id="2752305"/>
    <lineage>
        <taxon>Bacteria</taxon>
        <taxon>Pseudomonadati</taxon>
        <taxon>Thermodesulfobacteriota</taxon>
        <taxon>Desulfobacteria</taxon>
        <taxon>Desulfobacterales</taxon>
        <taxon>Desulfosarcinaceae</taxon>
        <taxon>Desulfosarcina</taxon>
    </lineage>
</organism>
<evidence type="ECO:0000256" key="1">
    <source>
        <dbReference type="ARBA" id="ARBA00004651"/>
    </source>
</evidence>
<keyword evidence="10" id="KW-1185">Reference proteome</keyword>
<evidence type="ECO:0000313" key="10">
    <source>
        <dbReference type="Proteomes" id="UP000422108"/>
    </source>
</evidence>
<dbReference type="PANTHER" id="PTHR30489">
    <property type="entry name" value="LIPOPROTEIN-RELEASING SYSTEM TRANSMEMBRANE PROTEIN LOLE"/>
    <property type="match status" value="1"/>
</dbReference>
<dbReference type="GO" id="GO:0098797">
    <property type="term" value="C:plasma membrane protein complex"/>
    <property type="evidence" value="ECO:0007669"/>
    <property type="project" value="TreeGrafter"/>
</dbReference>
<evidence type="ECO:0000256" key="6">
    <source>
        <dbReference type="ARBA" id="ARBA00023136"/>
    </source>
</evidence>
<evidence type="ECO:0000259" key="8">
    <source>
        <dbReference type="Pfam" id="PF02687"/>
    </source>
</evidence>
<keyword evidence="3" id="KW-1003">Cell membrane</keyword>
<feature type="transmembrane region" description="Helical" evidence="7">
    <location>
        <begin position="341"/>
        <end position="361"/>
    </location>
</feature>
<keyword evidence="5 7" id="KW-1133">Transmembrane helix</keyword>
<dbReference type="InterPro" id="IPR051447">
    <property type="entry name" value="Lipoprotein-release_system"/>
</dbReference>
<feature type="transmembrane region" description="Helical" evidence="7">
    <location>
        <begin position="293"/>
        <end position="313"/>
    </location>
</feature>
<protein>
    <submittedName>
        <fullName evidence="9">ABC transporter permease</fullName>
    </submittedName>
</protein>
<comment type="subcellular location">
    <subcellularLocation>
        <location evidence="1">Cell membrane</location>
        <topology evidence="1">Multi-pass membrane protein</topology>
    </subcellularLocation>
</comment>
<name>A0A5K8AJG9_9BACT</name>
<feature type="domain" description="ABC3 transporter permease C-terminal" evidence="8">
    <location>
        <begin position="243"/>
        <end position="371"/>
    </location>
</feature>
<dbReference type="Proteomes" id="UP000422108">
    <property type="component" value="Chromosome"/>
</dbReference>
<evidence type="ECO:0000256" key="4">
    <source>
        <dbReference type="ARBA" id="ARBA00022692"/>
    </source>
</evidence>
<accession>A0A5K8AJG9</accession>
<feature type="transmembrane region" description="Helical" evidence="7">
    <location>
        <begin position="239"/>
        <end position="257"/>
    </location>
</feature>
<keyword evidence="4 7" id="KW-0812">Transmembrane</keyword>
<dbReference type="AlphaFoldDB" id="A0A5K8AJG9"/>
<evidence type="ECO:0000256" key="5">
    <source>
        <dbReference type="ARBA" id="ARBA00022989"/>
    </source>
</evidence>
<proteinExistence type="inferred from homology"/>
<dbReference type="EMBL" id="AP021879">
    <property type="protein sequence ID" value="BBO92656.1"/>
    <property type="molecule type" value="Genomic_DNA"/>
</dbReference>
<reference evidence="9 10" key="1">
    <citation type="submission" date="2019-11" db="EMBL/GenBank/DDBJ databases">
        <title>Comparative genomics of hydrocarbon-degrading Desulfosarcina strains.</title>
        <authorList>
            <person name="Watanabe M."/>
            <person name="Kojima H."/>
            <person name="Fukui M."/>
        </authorList>
    </citation>
    <scope>NUCLEOTIDE SEQUENCE [LARGE SCALE GENOMIC DNA]</scope>
    <source>
        <strain evidence="10">oXyS1</strain>
    </source>
</reference>
<comment type="similarity">
    <text evidence="2">Belongs to the ABC-4 integral membrane protein family. LolC/E subfamily.</text>
</comment>
<evidence type="ECO:0000256" key="3">
    <source>
        <dbReference type="ARBA" id="ARBA00022475"/>
    </source>
</evidence>
<evidence type="ECO:0000313" key="9">
    <source>
        <dbReference type="EMBL" id="BBO92656.1"/>
    </source>
</evidence>
<gene>
    <name evidence="9" type="ORF">DSCOOX_58360</name>
</gene>
<dbReference type="RefSeq" id="WP_155313370.1">
    <property type="nucleotide sequence ID" value="NZ_AP021879.1"/>
</dbReference>
<sequence length="378" mass="42030">MIRIWWRRQRAFIDFCLSTLLRRKMKNGALLAGYALIVFLLVSVLFFTASLRKEAVAVLRDAPEITVQRMLAGRVMPIPLDYRETLRKIRGVRQVTPRYWGYYYHPAAQANYTVMAEGDIPPGRTRIGTGVARTWGVHPGGEVYFKTVDGTPVTLTVGALLPADTELVSADLMLVHPSDFQKIFGLPAGLATDFTVAVRNPNEIQTVAEKIVRRLPDTRPVLRDEILRTYGALFDWRSGYILVMLAGALLAFFIFALDKATELSAEERGEIATLKAIGWDTADVLTLKFYEGLVISLSAFLLGAIGAYLHVYLADASLFEHAIKGWGVLYPQLNPVPAVDIYQLAAVLGLTVFPYALMTIIPAWRAATIDPDAVMRQL</sequence>